<dbReference type="GO" id="GO:0043190">
    <property type="term" value="C:ATP-binding cassette (ABC) transporter complex"/>
    <property type="evidence" value="ECO:0007669"/>
    <property type="project" value="InterPro"/>
</dbReference>
<evidence type="ECO:0000256" key="5">
    <source>
        <dbReference type="ARBA" id="ARBA00022692"/>
    </source>
</evidence>
<evidence type="ECO:0000259" key="13">
    <source>
        <dbReference type="PROSITE" id="PS50928"/>
    </source>
</evidence>
<dbReference type="GO" id="GO:0006865">
    <property type="term" value="P:amino acid transport"/>
    <property type="evidence" value="ECO:0007669"/>
    <property type="project" value="UniProtKB-KW"/>
</dbReference>
<evidence type="ECO:0000256" key="12">
    <source>
        <dbReference type="RuleBase" id="RU363032"/>
    </source>
</evidence>
<dbReference type="Proteomes" id="UP000217154">
    <property type="component" value="Chromosome"/>
</dbReference>
<feature type="domain" description="ABC transmembrane type-1" evidence="13">
    <location>
        <begin position="21"/>
        <end position="213"/>
    </location>
</feature>
<keyword evidence="4" id="KW-1003">Cell membrane</keyword>
<evidence type="ECO:0000256" key="2">
    <source>
        <dbReference type="ARBA" id="ARBA00010072"/>
    </source>
</evidence>
<evidence type="ECO:0000256" key="6">
    <source>
        <dbReference type="ARBA" id="ARBA00022970"/>
    </source>
</evidence>
<evidence type="ECO:0000313" key="15">
    <source>
        <dbReference type="Proteomes" id="UP000217154"/>
    </source>
</evidence>
<name>A0A1E7U6A6_9BURK</name>
<evidence type="ECO:0000256" key="8">
    <source>
        <dbReference type="ARBA" id="ARBA00023136"/>
    </source>
</evidence>
<dbReference type="Gene3D" id="1.10.3720.10">
    <property type="entry name" value="MetI-like"/>
    <property type="match status" value="1"/>
</dbReference>
<comment type="similarity">
    <text evidence="2">Belongs to the binding-protein-dependent transport system permease family. HisMQ subfamily.</text>
</comment>
<keyword evidence="8 12" id="KW-0472">Membrane</keyword>
<dbReference type="InterPro" id="IPR035906">
    <property type="entry name" value="MetI-like_sf"/>
</dbReference>
<comment type="function">
    <text evidence="9">Part of the ABC transporter complex GltIJKL involved in glutamate and aspartate uptake. Probably responsible for the translocation of the substrate across the membrane.</text>
</comment>
<feature type="transmembrane region" description="Helical" evidence="12">
    <location>
        <begin position="20"/>
        <end position="44"/>
    </location>
</feature>
<dbReference type="PANTHER" id="PTHR30614">
    <property type="entry name" value="MEMBRANE COMPONENT OF AMINO ACID ABC TRANSPORTER"/>
    <property type="match status" value="1"/>
</dbReference>
<keyword evidence="5 12" id="KW-0812">Transmembrane</keyword>
<evidence type="ECO:0000256" key="7">
    <source>
        <dbReference type="ARBA" id="ARBA00022989"/>
    </source>
</evidence>
<dbReference type="AlphaFoldDB" id="A0A1E7U6A6"/>
<dbReference type="RefSeq" id="WP_062471832.1">
    <property type="nucleotide sequence ID" value="NZ_CP023284.1"/>
</dbReference>
<evidence type="ECO:0000256" key="11">
    <source>
        <dbReference type="ARBA" id="ARBA00073645"/>
    </source>
</evidence>
<dbReference type="EMBL" id="CP023284">
    <property type="protein sequence ID" value="ATA52758.1"/>
    <property type="molecule type" value="Genomic_DNA"/>
</dbReference>
<evidence type="ECO:0000256" key="1">
    <source>
        <dbReference type="ARBA" id="ARBA00004429"/>
    </source>
</evidence>
<sequence length="229" mass="24768">MGYDFDWVALQRAWPYLLQGLQMTALLVAASMAAGIGLGTLLAITRIFAPRPVAALVAGYVNLFRSIPLILTILWIYFLMPVVLRAVTGDPNLGVGPIYAALVAFVLAESAYYCEIIRAGIGSVRAGQMQAAQSLGMSPGQALRHVILPQAFRNMTPSLINQTIALLKDTSLVYVISLNDFLGAASKVGQRDGRVVEVYILVAVVYLVLCTAGAWWVTWLQRRKVAAAT</sequence>
<comment type="subunit">
    <text evidence="10">The complex is composed of two ATP-binding proteins (GltL), two transmembrane proteins (GltJ and GltK) and a solute-binding protein (GltI).</text>
</comment>
<proteinExistence type="inferred from homology"/>
<dbReference type="SUPFAM" id="SSF161098">
    <property type="entry name" value="MetI-like"/>
    <property type="match status" value="1"/>
</dbReference>
<dbReference type="KEGG" id="vbo:CKY39_05670"/>
<feature type="transmembrane region" description="Helical" evidence="12">
    <location>
        <begin position="98"/>
        <end position="121"/>
    </location>
</feature>
<feature type="transmembrane region" description="Helical" evidence="12">
    <location>
        <begin position="56"/>
        <end position="78"/>
    </location>
</feature>
<dbReference type="OrthoDB" id="9771188at2"/>
<dbReference type="InterPro" id="IPR043429">
    <property type="entry name" value="ArtM/GltK/GlnP/TcyL/YhdX-like"/>
</dbReference>
<keyword evidence="3 12" id="KW-0813">Transport</keyword>
<evidence type="ECO:0000256" key="9">
    <source>
        <dbReference type="ARBA" id="ARBA00060298"/>
    </source>
</evidence>
<accession>A0A1E7U6A6</accession>
<gene>
    <name evidence="14" type="ORF">CKY39_05670</name>
</gene>
<evidence type="ECO:0000313" key="14">
    <source>
        <dbReference type="EMBL" id="ATA52758.1"/>
    </source>
</evidence>
<dbReference type="PROSITE" id="PS50928">
    <property type="entry name" value="ABC_TM1"/>
    <property type="match status" value="1"/>
</dbReference>
<dbReference type="PANTHER" id="PTHR30614:SF1">
    <property type="entry name" value="GLUTAMATE_ASPARTATE IMPORT PERMEASE PROTEIN GLTK"/>
    <property type="match status" value="1"/>
</dbReference>
<keyword evidence="6" id="KW-0029">Amino-acid transport</keyword>
<dbReference type="CDD" id="cd06261">
    <property type="entry name" value="TM_PBP2"/>
    <property type="match status" value="1"/>
</dbReference>
<dbReference type="Pfam" id="PF00528">
    <property type="entry name" value="BPD_transp_1"/>
    <property type="match status" value="1"/>
</dbReference>
<evidence type="ECO:0000256" key="4">
    <source>
        <dbReference type="ARBA" id="ARBA00022475"/>
    </source>
</evidence>
<dbReference type="STRING" id="436515.GCA_001752345_02294"/>
<comment type="subcellular location">
    <subcellularLocation>
        <location evidence="1">Cell inner membrane</location>
        <topology evidence="1">Multi-pass membrane protein</topology>
    </subcellularLocation>
    <subcellularLocation>
        <location evidence="12">Cell membrane</location>
        <topology evidence="12">Multi-pass membrane protein</topology>
    </subcellularLocation>
</comment>
<dbReference type="NCBIfam" id="TIGR01726">
    <property type="entry name" value="HEQRo_perm_3TM"/>
    <property type="match status" value="1"/>
</dbReference>
<dbReference type="InterPro" id="IPR010065">
    <property type="entry name" value="AA_ABC_transptr_permease_3TM"/>
</dbReference>
<feature type="transmembrane region" description="Helical" evidence="12">
    <location>
        <begin position="196"/>
        <end position="217"/>
    </location>
</feature>
<evidence type="ECO:0000256" key="10">
    <source>
        <dbReference type="ARBA" id="ARBA00062718"/>
    </source>
</evidence>
<dbReference type="GO" id="GO:0022857">
    <property type="term" value="F:transmembrane transporter activity"/>
    <property type="evidence" value="ECO:0007669"/>
    <property type="project" value="InterPro"/>
</dbReference>
<reference evidence="14 15" key="1">
    <citation type="submission" date="2017-09" db="EMBL/GenBank/DDBJ databases">
        <title>The diverse metabolic capabilities of V. boronicumulans make it an excellent choice for continued studies on novel biodegradation.</title>
        <authorList>
            <person name="Sun S."/>
        </authorList>
    </citation>
    <scope>NUCLEOTIDE SEQUENCE [LARGE SCALE GENOMIC DNA]</scope>
    <source>
        <strain evidence="14 15">J1</strain>
    </source>
</reference>
<protein>
    <recommendedName>
        <fullName evidence="11">Glutamate/aspartate import permease protein GltK</fullName>
    </recommendedName>
</protein>
<keyword evidence="7 12" id="KW-1133">Transmembrane helix</keyword>
<evidence type="ECO:0000256" key="3">
    <source>
        <dbReference type="ARBA" id="ARBA00022448"/>
    </source>
</evidence>
<dbReference type="InterPro" id="IPR000515">
    <property type="entry name" value="MetI-like"/>
</dbReference>
<dbReference type="FunFam" id="1.10.3720.10:FF:000006">
    <property type="entry name" value="Glutamate/aspartate ABC transporter, permease protein GltK"/>
    <property type="match status" value="1"/>
</dbReference>
<organism evidence="14 15">
    <name type="scientific">Variovorax boronicumulans</name>
    <dbReference type="NCBI Taxonomy" id="436515"/>
    <lineage>
        <taxon>Bacteria</taxon>
        <taxon>Pseudomonadati</taxon>
        <taxon>Pseudomonadota</taxon>
        <taxon>Betaproteobacteria</taxon>
        <taxon>Burkholderiales</taxon>
        <taxon>Comamonadaceae</taxon>
        <taxon>Variovorax</taxon>
    </lineage>
</organism>